<name>A0A1I7WT52_HETBA</name>
<evidence type="ECO:0000313" key="3">
    <source>
        <dbReference type="WBParaSite" id="Hba_08338"/>
    </source>
</evidence>
<reference evidence="3" key="1">
    <citation type="submission" date="2016-11" db="UniProtKB">
        <authorList>
            <consortium name="WormBaseParasite"/>
        </authorList>
    </citation>
    <scope>IDENTIFICATION</scope>
</reference>
<dbReference type="WBParaSite" id="Hba_08338">
    <property type="protein sequence ID" value="Hba_08338"/>
    <property type="gene ID" value="Hba_08338"/>
</dbReference>
<accession>A0A1I7WT52</accession>
<sequence>MNIRNCLFYSFFVLLYSFTFRISLVLLLYIGEKIAYYCEK</sequence>
<organism evidence="2 3">
    <name type="scientific">Heterorhabditis bacteriophora</name>
    <name type="common">Entomopathogenic nematode worm</name>
    <dbReference type="NCBI Taxonomy" id="37862"/>
    <lineage>
        <taxon>Eukaryota</taxon>
        <taxon>Metazoa</taxon>
        <taxon>Ecdysozoa</taxon>
        <taxon>Nematoda</taxon>
        <taxon>Chromadorea</taxon>
        <taxon>Rhabditida</taxon>
        <taxon>Rhabditina</taxon>
        <taxon>Rhabditomorpha</taxon>
        <taxon>Strongyloidea</taxon>
        <taxon>Heterorhabditidae</taxon>
        <taxon>Heterorhabditis</taxon>
    </lineage>
</organism>
<evidence type="ECO:0000313" key="2">
    <source>
        <dbReference type="Proteomes" id="UP000095283"/>
    </source>
</evidence>
<feature type="transmembrane region" description="Helical" evidence="1">
    <location>
        <begin position="7"/>
        <end position="30"/>
    </location>
</feature>
<keyword evidence="1" id="KW-1133">Transmembrane helix</keyword>
<keyword evidence="1" id="KW-0812">Transmembrane</keyword>
<dbReference type="AlphaFoldDB" id="A0A1I7WT52"/>
<keyword evidence="1" id="KW-0472">Membrane</keyword>
<keyword evidence="2" id="KW-1185">Reference proteome</keyword>
<protein>
    <submittedName>
        <fullName evidence="3">Uncharacterized protein</fullName>
    </submittedName>
</protein>
<dbReference type="Proteomes" id="UP000095283">
    <property type="component" value="Unplaced"/>
</dbReference>
<evidence type="ECO:0000256" key="1">
    <source>
        <dbReference type="SAM" id="Phobius"/>
    </source>
</evidence>
<proteinExistence type="predicted"/>